<dbReference type="GO" id="GO:0003254">
    <property type="term" value="P:regulation of membrane depolarization"/>
    <property type="evidence" value="ECO:0007669"/>
    <property type="project" value="TreeGrafter"/>
</dbReference>
<dbReference type="Gene3D" id="2.60.120.10">
    <property type="entry name" value="Jelly Rolls"/>
    <property type="match status" value="1"/>
</dbReference>
<dbReference type="PROSITE" id="PS00889">
    <property type="entry name" value="CNMP_BINDING_2"/>
    <property type="match status" value="1"/>
</dbReference>
<keyword evidence="3" id="KW-1185">Reference proteome</keyword>
<protein>
    <submittedName>
        <fullName evidence="2">Hyperpolarization-activated, cyclic nucleotide-gated K</fullName>
    </submittedName>
</protein>
<dbReference type="PROSITE" id="PS50042">
    <property type="entry name" value="CNMP_BINDING_3"/>
    <property type="match status" value="1"/>
</dbReference>
<gene>
    <name evidence="2" type="ORF">A11Q_1806</name>
</gene>
<dbReference type="PANTHER" id="PTHR45689:SF5">
    <property type="entry name" value="I[[H]] CHANNEL, ISOFORM E"/>
    <property type="match status" value="1"/>
</dbReference>
<dbReference type="AlphaFoldDB" id="M4V9G4"/>
<dbReference type="Pfam" id="PF00027">
    <property type="entry name" value="cNMP_binding"/>
    <property type="match status" value="1"/>
</dbReference>
<dbReference type="InterPro" id="IPR000595">
    <property type="entry name" value="cNMP-bd_dom"/>
</dbReference>
<dbReference type="HOGENOM" id="CLU_075053_16_4_7"/>
<dbReference type="KEGG" id="bex:A11Q_1806"/>
<feature type="domain" description="Cyclic nucleotide-binding" evidence="1">
    <location>
        <begin position="1"/>
        <end position="108"/>
    </location>
</feature>
<dbReference type="InterPro" id="IPR018488">
    <property type="entry name" value="cNMP-bd_CS"/>
</dbReference>
<dbReference type="SUPFAM" id="SSF51206">
    <property type="entry name" value="cAMP-binding domain-like"/>
    <property type="match status" value="1"/>
</dbReference>
<dbReference type="PANTHER" id="PTHR45689">
    <property type="entry name" value="I[[H]] CHANNEL, ISOFORM E"/>
    <property type="match status" value="1"/>
</dbReference>
<dbReference type="CDD" id="cd00038">
    <property type="entry name" value="CAP_ED"/>
    <property type="match status" value="1"/>
</dbReference>
<dbReference type="InterPro" id="IPR014710">
    <property type="entry name" value="RmlC-like_jellyroll"/>
</dbReference>
<dbReference type="STRING" id="1184267.A11Q_1806"/>
<dbReference type="PRINTS" id="PR00103">
    <property type="entry name" value="CAMPKINASE"/>
</dbReference>
<organism evidence="2 3">
    <name type="scientific">Pseudobdellovibrio exovorus JSS</name>
    <dbReference type="NCBI Taxonomy" id="1184267"/>
    <lineage>
        <taxon>Bacteria</taxon>
        <taxon>Pseudomonadati</taxon>
        <taxon>Bdellovibrionota</taxon>
        <taxon>Bdellovibrionia</taxon>
        <taxon>Bdellovibrionales</taxon>
        <taxon>Pseudobdellovibrionaceae</taxon>
        <taxon>Pseudobdellovibrio</taxon>
    </lineage>
</organism>
<dbReference type="RefSeq" id="WP_015470512.1">
    <property type="nucleotide sequence ID" value="NC_020813.1"/>
</dbReference>
<evidence type="ECO:0000313" key="2">
    <source>
        <dbReference type="EMBL" id="AGH96022.1"/>
    </source>
</evidence>
<evidence type="ECO:0000259" key="1">
    <source>
        <dbReference type="PROSITE" id="PS50042"/>
    </source>
</evidence>
<dbReference type="InterPro" id="IPR018490">
    <property type="entry name" value="cNMP-bd_dom_sf"/>
</dbReference>
<accession>M4V9G4</accession>
<dbReference type="GO" id="GO:0005249">
    <property type="term" value="F:voltage-gated potassium channel activity"/>
    <property type="evidence" value="ECO:0007669"/>
    <property type="project" value="TreeGrafter"/>
</dbReference>
<reference evidence="2 3" key="1">
    <citation type="journal article" date="2013" name="ISME J.">
        <title>By their genes ye shall know them: genomic signatures of predatory bacteria.</title>
        <authorList>
            <person name="Pasternak Z."/>
            <person name="Pietrokovski S."/>
            <person name="Rotem O."/>
            <person name="Gophna U."/>
            <person name="Lurie-Weinberger M.N."/>
            <person name="Jurkevitch E."/>
        </authorList>
    </citation>
    <scope>NUCLEOTIDE SEQUENCE [LARGE SCALE GENOMIC DNA]</scope>
    <source>
        <strain evidence="2 3">JSS</strain>
    </source>
</reference>
<dbReference type="GO" id="GO:0098855">
    <property type="term" value="C:HCN channel complex"/>
    <property type="evidence" value="ECO:0007669"/>
    <property type="project" value="TreeGrafter"/>
</dbReference>
<name>M4V9G4_9BACT</name>
<evidence type="ECO:0000313" key="3">
    <source>
        <dbReference type="Proteomes" id="UP000012040"/>
    </source>
</evidence>
<dbReference type="EMBL" id="CP003537">
    <property type="protein sequence ID" value="AGH96022.1"/>
    <property type="molecule type" value="Genomic_DNA"/>
</dbReference>
<dbReference type="InterPro" id="IPR051413">
    <property type="entry name" value="K/Na_HCN_channel"/>
</dbReference>
<proteinExistence type="predicted"/>
<dbReference type="eggNOG" id="COG0664">
    <property type="taxonomic scope" value="Bacteria"/>
</dbReference>
<dbReference type="PATRIC" id="fig|1184267.3.peg.1828"/>
<dbReference type="OrthoDB" id="5293964at2"/>
<dbReference type="Proteomes" id="UP000012040">
    <property type="component" value="Chromosome"/>
</dbReference>
<sequence length="122" mass="13612">MNKISKETFKAGDFIFFEGDIETHFFIIESGSVSIFVKDKTGKKIEVARLSDGETFGEFALISQGARTASAQALTDVKVMKVSAEGYETMLNDLPLWASSMLRSFSKRLKQMNSNLKDLKSQ</sequence>
<dbReference type="SMART" id="SM00100">
    <property type="entry name" value="cNMP"/>
    <property type="match status" value="1"/>
</dbReference>
<dbReference type="GO" id="GO:0035725">
    <property type="term" value="P:sodium ion transmembrane transport"/>
    <property type="evidence" value="ECO:0007669"/>
    <property type="project" value="TreeGrafter"/>
</dbReference>